<gene>
    <name evidence="7" type="ORF">N0V87_005463</name>
</gene>
<dbReference type="Proteomes" id="UP001140562">
    <property type="component" value="Unassembled WGS sequence"/>
</dbReference>
<dbReference type="GO" id="GO:0016491">
    <property type="term" value="F:oxidoreductase activity"/>
    <property type="evidence" value="ECO:0007669"/>
    <property type="project" value="UniProtKB-KW"/>
</dbReference>
<dbReference type="Pfam" id="PF01565">
    <property type="entry name" value="FAD_binding_4"/>
    <property type="match status" value="1"/>
</dbReference>
<sequence length="382" mass="41965">MNNISIVDDGQAVLIEGGVLNGDLVAHLWARGKQTATTGCDCVGFIAPILGGGHGYNQGCYGKATDQLLSARLVLANSTAIDVSHANNPDLFWAIRGAGHNFGIVTQAKLRIYDIEPGQQQWAASGFVLTHDKLEALYAIANDWVKDPNKPIGFTNYFVFAFNPEIDPEHAESLLNIQPIVIAWLYFQGASIPTELTDPLYALSPVAVDSSVTDLPGANAHLFANKEGVACAKGFTRKMIPIGVQEYDVGAMRRAFEVFGSVPPELRDSVMFTEGYPTNRVKEIDPNSTAYPERASEFLISPLISYSPNTSLDARADDFNGRIRDALLGGDRSKLVAYANYARGDESMEEMYGRESWRLEKLRRLKKEYDPQGRFSFFAPIS</sequence>
<dbReference type="OrthoDB" id="415825at2759"/>
<dbReference type="PANTHER" id="PTHR42973:SF9">
    <property type="entry name" value="FAD-BINDING PCMH-TYPE DOMAIN-CONTAINING PROTEIN-RELATED"/>
    <property type="match status" value="1"/>
</dbReference>
<evidence type="ECO:0000256" key="4">
    <source>
        <dbReference type="ARBA" id="ARBA00022827"/>
    </source>
</evidence>
<evidence type="ECO:0000256" key="2">
    <source>
        <dbReference type="ARBA" id="ARBA00005466"/>
    </source>
</evidence>
<accession>A0A9W8WZB3</accession>
<protein>
    <recommendedName>
        <fullName evidence="6">FAD-binding PCMH-type domain-containing protein</fullName>
    </recommendedName>
</protein>
<dbReference type="InterPro" id="IPR036318">
    <property type="entry name" value="FAD-bd_PCMH-like_sf"/>
</dbReference>
<keyword evidence="5" id="KW-0560">Oxidoreductase</keyword>
<dbReference type="GO" id="GO:0071949">
    <property type="term" value="F:FAD binding"/>
    <property type="evidence" value="ECO:0007669"/>
    <property type="project" value="InterPro"/>
</dbReference>
<dbReference type="PROSITE" id="PS51387">
    <property type="entry name" value="FAD_PCMH"/>
    <property type="match status" value="1"/>
</dbReference>
<evidence type="ECO:0000256" key="3">
    <source>
        <dbReference type="ARBA" id="ARBA00022630"/>
    </source>
</evidence>
<dbReference type="InterPro" id="IPR012951">
    <property type="entry name" value="BBE"/>
</dbReference>
<evidence type="ECO:0000256" key="5">
    <source>
        <dbReference type="ARBA" id="ARBA00023002"/>
    </source>
</evidence>
<dbReference type="Pfam" id="PF08031">
    <property type="entry name" value="BBE"/>
    <property type="match status" value="1"/>
</dbReference>
<dbReference type="InterPro" id="IPR016169">
    <property type="entry name" value="FAD-bd_PCMH_sub2"/>
</dbReference>
<keyword evidence="4" id="KW-0274">FAD</keyword>
<keyword evidence="3" id="KW-0285">Flavoprotein</keyword>
<dbReference type="SUPFAM" id="SSF56176">
    <property type="entry name" value="FAD-binding/transporter-associated domain-like"/>
    <property type="match status" value="1"/>
</dbReference>
<comment type="caution">
    <text evidence="7">The sequence shown here is derived from an EMBL/GenBank/DDBJ whole genome shotgun (WGS) entry which is preliminary data.</text>
</comment>
<evidence type="ECO:0000259" key="6">
    <source>
        <dbReference type="PROSITE" id="PS51387"/>
    </source>
</evidence>
<dbReference type="EMBL" id="JAPEUV010000050">
    <property type="protein sequence ID" value="KAJ4336312.1"/>
    <property type="molecule type" value="Genomic_DNA"/>
</dbReference>
<name>A0A9W8WZB3_9PLEO</name>
<reference evidence="7" key="1">
    <citation type="submission" date="2022-10" db="EMBL/GenBank/DDBJ databases">
        <title>Tapping the CABI collections for fungal endophytes: first genome assemblies for Collariella, Neodidymelliopsis, Ascochyta clinopodiicola, Didymella pomorum, Didymosphaeria variabile, Neocosmospora piperis and Neocucurbitaria cava.</title>
        <authorList>
            <person name="Hill R."/>
        </authorList>
    </citation>
    <scope>NUCLEOTIDE SEQUENCE</scope>
    <source>
        <strain evidence="7">IMI 360193</strain>
    </source>
</reference>
<dbReference type="AlphaFoldDB" id="A0A9W8WZB3"/>
<evidence type="ECO:0000313" key="8">
    <source>
        <dbReference type="Proteomes" id="UP001140562"/>
    </source>
</evidence>
<comment type="cofactor">
    <cofactor evidence="1">
        <name>FAD</name>
        <dbReference type="ChEBI" id="CHEBI:57692"/>
    </cofactor>
</comment>
<dbReference type="InterPro" id="IPR050416">
    <property type="entry name" value="FAD-linked_Oxidoreductase"/>
</dbReference>
<comment type="similarity">
    <text evidence="2">Belongs to the oxygen-dependent FAD-linked oxidoreductase family.</text>
</comment>
<feature type="domain" description="FAD-binding PCMH-type" evidence="6">
    <location>
        <begin position="1"/>
        <end position="115"/>
    </location>
</feature>
<proteinExistence type="inferred from homology"/>
<dbReference type="PANTHER" id="PTHR42973">
    <property type="entry name" value="BINDING OXIDOREDUCTASE, PUTATIVE (AFU_ORTHOLOGUE AFUA_1G17690)-RELATED"/>
    <property type="match status" value="1"/>
</dbReference>
<dbReference type="Gene3D" id="3.40.462.20">
    <property type="match status" value="1"/>
</dbReference>
<organism evidence="7 8">
    <name type="scientific">Didymella glomerata</name>
    <dbReference type="NCBI Taxonomy" id="749621"/>
    <lineage>
        <taxon>Eukaryota</taxon>
        <taxon>Fungi</taxon>
        <taxon>Dikarya</taxon>
        <taxon>Ascomycota</taxon>
        <taxon>Pezizomycotina</taxon>
        <taxon>Dothideomycetes</taxon>
        <taxon>Pleosporomycetidae</taxon>
        <taxon>Pleosporales</taxon>
        <taxon>Pleosporineae</taxon>
        <taxon>Didymellaceae</taxon>
        <taxon>Didymella</taxon>
    </lineage>
</organism>
<evidence type="ECO:0000313" key="7">
    <source>
        <dbReference type="EMBL" id="KAJ4336312.1"/>
    </source>
</evidence>
<dbReference type="InterPro" id="IPR006094">
    <property type="entry name" value="Oxid_FAD_bind_N"/>
</dbReference>
<keyword evidence="8" id="KW-1185">Reference proteome</keyword>
<dbReference type="Gene3D" id="3.30.465.10">
    <property type="match status" value="1"/>
</dbReference>
<evidence type="ECO:0000256" key="1">
    <source>
        <dbReference type="ARBA" id="ARBA00001974"/>
    </source>
</evidence>
<dbReference type="InterPro" id="IPR016166">
    <property type="entry name" value="FAD-bd_PCMH"/>
</dbReference>